<evidence type="ECO:0000256" key="1">
    <source>
        <dbReference type="SAM" id="Phobius"/>
    </source>
</evidence>
<proteinExistence type="predicted"/>
<comment type="caution">
    <text evidence="2">The sequence shown here is derived from an EMBL/GenBank/DDBJ whole genome shotgun (WGS) entry which is preliminary data.</text>
</comment>
<keyword evidence="1" id="KW-1133">Transmembrane helix</keyword>
<dbReference type="AlphaFoldDB" id="A0A9X5C4T5"/>
<evidence type="ECO:0000313" key="3">
    <source>
        <dbReference type="Proteomes" id="UP000474104"/>
    </source>
</evidence>
<gene>
    <name evidence="2" type="ORF">FMM80_04510</name>
</gene>
<sequence>MFEWLKAHKKLIMVISVLIIFGVPLIIHILFKIEAPNSFFVAEWSAGELLSYYGSILAFIGTVVLVILALYQNHIIKIEADKRTEILEQREYDSNMPKFIAIPTGSNGLRTNLRFLIRNISENLASEIELYDIKILKPNNEVFWTSDTNYKYLSLSSNEEVKIELKNPALQGDGYIFSLEMQCMDKFDKQHKYMIKGICEKLDTFPVFKITELT</sequence>
<dbReference type="RefSeq" id="WP_162205373.1">
    <property type="nucleotide sequence ID" value="NZ_VIRB01000033.1"/>
</dbReference>
<dbReference type="Proteomes" id="UP000474104">
    <property type="component" value="Unassembled WGS sequence"/>
</dbReference>
<evidence type="ECO:0000313" key="2">
    <source>
        <dbReference type="EMBL" id="NDO68010.1"/>
    </source>
</evidence>
<accession>A0A9X5C4T5</accession>
<feature type="transmembrane region" description="Helical" evidence="1">
    <location>
        <begin position="12"/>
        <end position="31"/>
    </location>
</feature>
<feature type="transmembrane region" description="Helical" evidence="1">
    <location>
        <begin position="51"/>
        <end position="71"/>
    </location>
</feature>
<reference evidence="2 3" key="1">
    <citation type="submission" date="2019-07" db="EMBL/GenBank/DDBJ databases">
        <title>Draft genome sequences of 15 bacterial species constituting the stable defined intestinal microbiota of the GM15 gnotobiotic mouse model.</title>
        <authorList>
            <person name="Elie C."/>
            <person name="Mathieu A."/>
            <person name="Saliou A."/>
            <person name="Darnaud M."/>
            <person name="Leulier F."/>
            <person name="Tamellini A."/>
        </authorList>
    </citation>
    <scope>NUCLEOTIDE SEQUENCE [LARGE SCALE GENOMIC DNA]</scope>
    <source>
        <strain evidence="3">ASF 502</strain>
    </source>
</reference>
<dbReference type="EMBL" id="VIRB01000033">
    <property type="protein sequence ID" value="NDO68010.1"/>
    <property type="molecule type" value="Genomic_DNA"/>
</dbReference>
<name>A0A9X5C4T5_9FIRM</name>
<organism evidence="2 3">
    <name type="scientific">Schaedlerella arabinosiphila</name>
    <dbReference type="NCBI Taxonomy" id="2044587"/>
    <lineage>
        <taxon>Bacteria</taxon>
        <taxon>Bacillati</taxon>
        <taxon>Bacillota</taxon>
        <taxon>Clostridia</taxon>
        <taxon>Lachnospirales</taxon>
        <taxon>Lachnospiraceae</taxon>
        <taxon>Schaedlerella</taxon>
    </lineage>
</organism>
<keyword evidence="1" id="KW-0472">Membrane</keyword>
<keyword evidence="1" id="KW-0812">Transmembrane</keyword>
<protein>
    <submittedName>
        <fullName evidence="2">Uncharacterized protein</fullName>
    </submittedName>
</protein>